<dbReference type="AlphaFoldDB" id="A0A8J3UJ96"/>
<gene>
    <name evidence="1" type="ORF">Pph01_48280</name>
</gene>
<protein>
    <submittedName>
        <fullName evidence="1">Uncharacterized protein</fullName>
    </submittedName>
</protein>
<dbReference type="EMBL" id="BOOP01000022">
    <property type="protein sequence ID" value="GII39825.1"/>
    <property type="molecule type" value="Genomic_DNA"/>
</dbReference>
<evidence type="ECO:0000313" key="1">
    <source>
        <dbReference type="EMBL" id="GII39825.1"/>
    </source>
</evidence>
<name>A0A8J3UJ96_9ACTN</name>
<accession>A0A8J3UJ96</accession>
<keyword evidence="2" id="KW-1185">Reference proteome</keyword>
<comment type="caution">
    <text evidence="1">The sequence shown here is derived from an EMBL/GenBank/DDBJ whole genome shotgun (WGS) entry which is preliminary data.</text>
</comment>
<evidence type="ECO:0000313" key="2">
    <source>
        <dbReference type="Proteomes" id="UP000622547"/>
    </source>
</evidence>
<organism evidence="1 2">
    <name type="scientific">Planotetraspora phitsanulokensis</name>
    <dbReference type="NCBI Taxonomy" id="575192"/>
    <lineage>
        <taxon>Bacteria</taxon>
        <taxon>Bacillati</taxon>
        <taxon>Actinomycetota</taxon>
        <taxon>Actinomycetes</taxon>
        <taxon>Streptosporangiales</taxon>
        <taxon>Streptosporangiaceae</taxon>
        <taxon>Planotetraspora</taxon>
    </lineage>
</organism>
<dbReference type="Proteomes" id="UP000622547">
    <property type="component" value="Unassembled WGS sequence"/>
</dbReference>
<reference evidence="1 2" key="1">
    <citation type="submission" date="2021-01" db="EMBL/GenBank/DDBJ databases">
        <title>Whole genome shotgun sequence of Planotetraspora phitsanulokensis NBRC 104273.</title>
        <authorList>
            <person name="Komaki H."/>
            <person name="Tamura T."/>
        </authorList>
    </citation>
    <scope>NUCLEOTIDE SEQUENCE [LARGE SCALE GENOMIC DNA]</scope>
    <source>
        <strain evidence="1 2">NBRC 104273</strain>
    </source>
</reference>
<proteinExistence type="predicted"/>
<sequence>MEKRLAWDVVVLQDHAPGCSKRLPNSGGHLGDHIEQLDQKIAGGGMKTRHVRSRKYETVTEVLRSLPGDGQNEDVGGAVGDELTLNVTGSDETERAVHPLNSRVHGLALPTGYLVGRRSCSRSADPVAQAQHLDPPHLDDV</sequence>